<dbReference type="Proteomes" id="UP001374579">
    <property type="component" value="Unassembled WGS sequence"/>
</dbReference>
<evidence type="ECO:0000313" key="10">
    <source>
        <dbReference type="Proteomes" id="UP001374579"/>
    </source>
</evidence>
<keyword evidence="5" id="KW-0539">Nucleus</keyword>
<comment type="similarity">
    <text evidence="3">Belongs to the Integrator subunit 3 family.</text>
</comment>
<dbReference type="InterPro" id="IPR056518">
    <property type="entry name" value="HEAT_Ints3_C"/>
</dbReference>
<feature type="domain" description="Ints3-like C-terminal" evidence="8">
    <location>
        <begin position="565"/>
        <end position="956"/>
    </location>
</feature>
<evidence type="ECO:0000256" key="3">
    <source>
        <dbReference type="ARBA" id="ARBA00006130"/>
    </source>
</evidence>
<reference evidence="9 10" key="1">
    <citation type="submission" date="2024-02" db="EMBL/GenBank/DDBJ databases">
        <title>Chromosome-scale genome assembly of the rough periwinkle Littorina saxatilis.</title>
        <authorList>
            <person name="De Jode A."/>
            <person name="Faria R."/>
            <person name="Formenti G."/>
            <person name="Sims Y."/>
            <person name="Smith T.P."/>
            <person name="Tracey A."/>
            <person name="Wood J.M.D."/>
            <person name="Zagrodzka Z.B."/>
            <person name="Johannesson K."/>
            <person name="Butlin R.K."/>
            <person name="Leder E.H."/>
        </authorList>
    </citation>
    <scope>NUCLEOTIDE SEQUENCE [LARGE SCALE GENOMIC DNA]</scope>
    <source>
        <strain evidence="9">Snail1</strain>
        <tissue evidence="9">Muscle</tissue>
    </source>
</reference>
<dbReference type="PANTHER" id="PTHR13587">
    <property type="entry name" value="INTEGRATOR COMPLEX SUBUNIT 3"/>
    <property type="match status" value="1"/>
</dbReference>
<dbReference type="EMBL" id="JBAMIC010000001">
    <property type="protein sequence ID" value="KAK7115613.1"/>
    <property type="molecule type" value="Genomic_DNA"/>
</dbReference>
<dbReference type="InterPro" id="IPR019333">
    <property type="entry name" value="INTS3_N"/>
</dbReference>
<comment type="subcellular location">
    <subcellularLocation>
        <location evidence="2">Cytoplasm</location>
    </subcellularLocation>
    <subcellularLocation>
        <location evidence="1">Nucleus</location>
    </subcellularLocation>
</comment>
<keyword evidence="4" id="KW-0963">Cytoplasm</keyword>
<dbReference type="Pfam" id="PF10189">
    <property type="entry name" value="Ints3_N"/>
    <property type="match status" value="1"/>
</dbReference>
<dbReference type="GO" id="GO:0005634">
    <property type="term" value="C:nucleus"/>
    <property type="evidence" value="ECO:0007669"/>
    <property type="project" value="UniProtKB-SubCell"/>
</dbReference>
<evidence type="ECO:0000256" key="5">
    <source>
        <dbReference type="ARBA" id="ARBA00023242"/>
    </source>
</evidence>
<feature type="compositionally biased region" description="Acidic residues" evidence="6">
    <location>
        <begin position="989"/>
        <end position="1001"/>
    </location>
</feature>
<dbReference type="PANTHER" id="PTHR13587:SF7">
    <property type="entry name" value="INTEGRATOR COMPLEX SUBUNIT 3"/>
    <property type="match status" value="1"/>
</dbReference>
<evidence type="ECO:0000259" key="8">
    <source>
        <dbReference type="Pfam" id="PF24566"/>
    </source>
</evidence>
<evidence type="ECO:0000256" key="1">
    <source>
        <dbReference type="ARBA" id="ARBA00004123"/>
    </source>
</evidence>
<evidence type="ECO:0000313" key="9">
    <source>
        <dbReference type="EMBL" id="KAK7115613.1"/>
    </source>
</evidence>
<organism evidence="9 10">
    <name type="scientific">Littorina saxatilis</name>
    <dbReference type="NCBI Taxonomy" id="31220"/>
    <lineage>
        <taxon>Eukaryota</taxon>
        <taxon>Metazoa</taxon>
        <taxon>Spiralia</taxon>
        <taxon>Lophotrochozoa</taxon>
        <taxon>Mollusca</taxon>
        <taxon>Gastropoda</taxon>
        <taxon>Caenogastropoda</taxon>
        <taxon>Littorinimorpha</taxon>
        <taxon>Littorinoidea</taxon>
        <taxon>Littorinidae</taxon>
        <taxon>Littorina</taxon>
    </lineage>
</organism>
<dbReference type="AlphaFoldDB" id="A0AAN9C165"/>
<feature type="region of interest" description="Disordered" evidence="6">
    <location>
        <begin position="884"/>
        <end position="905"/>
    </location>
</feature>
<evidence type="ECO:0000256" key="2">
    <source>
        <dbReference type="ARBA" id="ARBA00004496"/>
    </source>
</evidence>
<protein>
    <recommendedName>
        <fullName evidence="11">SOSS complex subunit A homolog</fullName>
    </recommendedName>
</protein>
<accession>A0AAN9C165</accession>
<dbReference type="Pfam" id="PF24566">
    <property type="entry name" value="HEAT_Ints3_C"/>
    <property type="match status" value="1"/>
</dbReference>
<feature type="region of interest" description="Disordered" evidence="6">
    <location>
        <begin position="966"/>
        <end position="1023"/>
    </location>
</feature>
<evidence type="ECO:0008006" key="11">
    <source>
        <dbReference type="Google" id="ProtNLM"/>
    </source>
</evidence>
<name>A0AAN9C165_9CAEN</name>
<sequence>MATMMDQSAKQGPASRIFISSVIESKDPEEERMERANMIYQSIVKGLSDRDANDALNAFVSKGPAQHKDVQLGLLYNILAEPSLSAKCFQDMLLVSRDGFNTVVPVLVRLVTDKWLKLAETTRVQITWLTRELIKHAVKDSDELYLWLLRSIVGGDTSSRNIWLIETLLDTFLDHRPWLEKSQSPRDLVASVVYTYLRLIVDHKESAFSMLRQREVELCITLLREKWAECLVIGRDLARLLQLVARISEFEKLWRDIFLSPSSLSPGFTGIKQLMSLPTKKHFLASRVTLDMERKLNFLLLNVQFGHHKRYQEWFQRMYLSTPESQTLRCDLIRFICGCIHPSNQTISSNIMPRWAVIGWLLTTCTSNVAASDAKLALFFDWLFFDATRDSIMNIEPGILVMYHSMKPHPAITATLLDFMCRIMNNFCPRYAAEIKEGFFTALRTIIARHVLISANTKTLHPLFDNPKLDRELRALVHQNFFEFCNQDAVKEEPLVRERAASMDNGNHISDGIQEASFSDDEDDIPLGKTAEESSFRPIFKPPEKGVDITEHLDQLPPAIKDLTAELQSEINQEMRCDLLDRLMKVVIQEDDFDDIASSLASCLCQILKDQVNKNIFPHHVDEDSIEDSIDTPLFVIFRCLSQMSEEDPRTQPLLQLMGEMYERQPCIGYYLLYFLKVSKNCDEKMVAYKEFCSSLDERDFKSCLLQDLKLCAEDDVRLFTYLIPDIYTQFAGIAVGNAELVHMIVENIDGTQLQDLICQILQGHLIIFNKKETFLSILNESLKWETIEQYFLWQLITAHNIPIEHMLPVLPMLEYTANAEALTSLMVLLKQESPSAELLRPMLCRECKKMDYFVVSVLKYWAQEYEDRLAELIKEQLTRLGGTTHANKNKRSKSKESKKDQPSMEQVLAHLDHMRQVCRNISFLNHEKIQHALQEVQAAATDSQKNKFSDLLALAEDIEDTKTTRVLRGRRGANSSPKMSKTKRSVPEESDSNYDTEEEENTRHPPKKKKKIAQPALDEESE</sequence>
<keyword evidence="10" id="KW-1185">Reference proteome</keyword>
<comment type="caution">
    <text evidence="9">The sequence shown here is derived from an EMBL/GenBank/DDBJ whole genome shotgun (WGS) entry which is preliminary data.</text>
</comment>
<evidence type="ECO:0000256" key="6">
    <source>
        <dbReference type="SAM" id="MobiDB-lite"/>
    </source>
</evidence>
<evidence type="ECO:0000259" key="7">
    <source>
        <dbReference type="Pfam" id="PF10189"/>
    </source>
</evidence>
<feature type="domain" description="Integrator complex subunit 3 N-terminal" evidence="7">
    <location>
        <begin position="66"/>
        <end position="478"/>
    </location>
</feature>
<proteinExistence type="inferred from homology"/>
<dbReference type="InterPro" id="IPR045334">
    <property type="entry name" value="INTS3"/>
</dbReference>
<dbReference type="GO" id="GO:0005737">
    <property type="term" value="C:cytoplasm"/>
    <property type="evidence" value="ECO:0007669"/>
    <property type="project" value="UniProtKB-SubCell"/>
</dbReference>
<evidence type="ECO:0000256" key="4">
    <source>
        <dbReference type="ARBA" id="ARBA00022490"/>
    </source>
</evidence>
<gene>
    <name evidence="9" type="ORF">V1264_001450</name>
</gene>